<accession>A0A9I9CMQ9</accession>
<feature type="compositionally biased region" description="Polar residues" evidence="10">
    <location>
        <begin position="453"/>
        <end position="490"/>
    </location>
</feature>
<keyword evidence="4" id="KW-0805">Transcription regulation</keyword>
<dbReference type="Gene3D" id="3.40.50.2300">
    <property type="match status" value="1"/>
</dbReference>
<dbReference type="GO" id="GO:0009736">
    <property type="term" value="P:cytokinin-activated signaling pathway"/>
    <property type="evidence" value="ECO:0007669"/>
    <property type="project" value="InterPro"/>
</dbReference>
<feature type="region of interest" description="Disordered" evidence="10">
    <location>
        <begin position="191"/>
        <end position="211"/>
    </location>
</feature>
<feature type="domain" description="CCT" evidence="12">
    <location>
        <begin position="674"/>
        <end position="716"/>
    </location>
</feature>
<dbReference type="InterPro" id="IPR045279">
    <property type="entry name" value="ARR-like"/>
</dbReference>
<feature type="region of interest" description="Disordered" evidence="10">
    <location>
        <begin position="506"/>
        <end position="537"/>
    </location>
</feature>
<evidence type="ECO:0000256" key="9">
    <source>
        <dbReference type="PROSITE-ProRule" id="PRU00357"/>
    </source>
</evidence>
<dbReference type="AlphaFoldDB" id="A0A9I9CMQ9"/>
<reference evidence="13" key="1">
    <citation type="submission" date="2023-03" db="UniProtKB">
        <authorList>
            <consortium name="EnsemblPlants"/>
        </authorList>
    </citation>
    <scope>IDENTIFICATION</scope>
</reference>
<keyword evidence="3" id="KW-0902">Two-component regulatory system</keyword>
<evidence type="ECO:0000259" key="12">
    <source>
        <dbReference type="PROSITE" id="PS51017"/>
    </source>
</evidence>
<dbReference type="PROSITE" id="PS50110">
    <property type="entry name" value="RESPONSE_REGULATORY"/>
    <property type="match status" value="1"/>
</dbReference>
<keyword evidence="7 9" id="KW-0539">Nucleus</keyword>
<evidence type="ECO:0008006" key="14">
    <source>
        <dbReference type="Google" id="ProtNLM"/>
    </source>
</evidence>
<evidence type="ECO:0000259" key="11">
    <source>
        <dbReference type="PROSITE" id="PS50110"/>
    </source>
</evidence>
<sequence length="733" mass="81071">MGEAVVVSSEDVDVDVDYVRLHNDDMADAESMGTHRPNRDGSSSGFGIGIKWERFLPKMMLRVLLVEADDSTRQIITALLRKCCYRVAAVPDGLKAWEILKERPRNVDLILAEVELPSISGFALLTLIMEHETCKNIPVIMMSSEDSISTVYKCMMKGAADYLVKPLRRNELRNLWQHVWRRQASSNARTDVQEKVEVTSENETASNHSTGYVAGVQRNDKNIEKGSDTQSSCTKVDFEAGNKMQENSQCRQGKASPNDFKPQKDERHINLSQRLFMHENETGGSSYLFTQLLNLIFINLRTVLGLAMSCYVNTDLPITLSMGLEPINDGRSPNIASEAGDDRDLLANPSRDATASNHACIKYPDNYQKSSPSNNFAANNFSSALHLDLSLRRCQPNDFEERAAGQATLKHSSASAFTRYTFRPLQSLQAKSSSICDEQKEIGSNPEHIGSIGATSTSDTINPTPNLQKSNTSMPMIASQSTQSEVAKSSTSETAIPLQVSGTDLMSNNQRSGSGHGSLPSHNFYAQRGSPSSPCRTSVTHPELIFGKQTVYPLNLENHNLEQFLNQHRSVSSPASRKIENSGQSAENQGHISPTTDHSANSNVCRGNTTQVGSLGYPSTCGSNSSVDRVGIARVTSESRNEEALFSQGGDSYRSSQREAALTKFRLKRKDRCYEKKVEFLPHCYSNLALLYLVRYESRKKLAEQRPRVKGQFVRRVSTDPLPAETNDNTSNG</sequence>
<dbReference type="Gramene" id="MELO3C005921.2.1">
    <property type="protein sequence ID" value="MELO3C005921.2.1"/>
    <property type="gene ID" value="MELO3C005921.2"/>
</dbReference>
<dbReference type="InterPro" id="IPR001789">
    <property type="entry name" value="Sig_transdc_resp-reg_receiver"/>
</dbReference>
<evidence type="ECO:0000256" key="3">
    <source>
        <dbReference type="ARBA" id="ARBA00023012"/>
    </source>
</evidence>
<evidence type="ECO:0000313" key="13">
    <source>
        <dbReference type="EnsemblPlants" id="MELO3C005921.2.1"/>
    </source>
</evidence>
<name>A0A9I9CMQ9_CUCME</name>
<dbReference type="SMART" id="SM00448">
    <property type="entry name" value="REC"/>
    <property type="match status" value="1"/>
</dbReference>
<feature type="domain" description="Response regulatory" evidence="11">
    <location>
        <begin position="62"/>
        <end position="180"/>
    </location>
</feature>
<dbReference type="PROSITE" id="PS51017">
    <property type="entry name" value="CCT"/>
    <property type="match status" value="1"/>
</dbReference>
<evidence type="ECO:0000256" key="5">
    <source>
        <dbReference type="ARBA" id="ARBA00023108"/>
    </source>
</evidence>
<evidence type="ECO:0000256" key="6">
    <source>
        <dbReference type="ARBA" id="ARBA00023163"/>
    </source>
</evidence>
<comment type="caution">
    <text evidence="8">Lacks conserved residue(s) required for the propagation of feature annotation.</text>
</comment>
<evidence type="ECO:0000256" key="2">
    <source>
        <dbReference type="ARBA" id="ARBA00010330"/>
    </source>
</evidence>
<protein>
    <recommendedName>
        <fullName evidence="14">Two-component response regulator-like APRR5</fullName>
    </recommendedName>
</protein>
<feature type="region of interest" description="Disordered" evidence="10">
    <location>
        <begin position="244"/>
        <end position="265"/>
    </location>
</feature>
<evidence type="ECO:0000256" key="10">
    <source>
        <dbReference type="SAM" id="MobiDB-lite"/>
    </source>
</evidence>
<evidence type="ECO:0000256" key="1">
    <source>
        <dbReference type="ARBA" id="ARBA00004123"/>
    </source>
</evidence>
<organism evidence="13">
    <name type="scientific">Cucumis melo</name>
    <name type="common">Muskmelon</name>
    <dbReference type="NCBI Taxonomy" id="3656"/>
    <lineage>
        <taxon>Eukaryota</taxon>
        <taxon>Viridiplantae</taxon>
        <taxon>Streptophyta</taxon>
        <taxon>Embryophyta</taxon>
        <taxon>Tracheophyta</taxon>
        <taxon>Spermatophyta</taxon>
        <taxon>Magnoliopsida</taxon>
        <taxon>eudicotyledons</taxon>
        <taxon>Gunneridae</taxon>
        <taxon>Pentapetalae</taxon>
        <taxon>rosids</taxon>
        <taxon>fabids</taxon>
        <taxon>Cucurbitales</taxon>
        <taxon>Cucurbitaceae</taxon>
        <taxon>Benincaseae</taxon>
        <taxon>Cucumis</taxon>
    </lineage>
</organism>
<dbReference type="SUPFAM" id="SSF52172">
    <property type="entry name" value="CheY-like"/>
    <property type="match status" value="1"/>
</dbReference>
<dbReference type="EnsemblPlants" id="MELO3C005921.2.1">
    <property type="protein sequence ID" value="MELO3C005921.2.1"/>
    <property type="gene ID" value="MELO3C005921.2"/>
</dbReference>
<dbReference type="Pfam" id="PF06203">
    <property type="entry name" value="CCT"/>
    <property type="match status" value="1"/>
</dbReference>
<dbReference type="CDD" id="cd17582">
    <property type="entry name" value="psREC_PRR"/>
    <property type="match status" value="1"/>
</dbReference>
<feature type="region of interest" description="Disordered" evidence="10">
    <location>
        <begin position="713"/>
        <end position="733"/>
    </location>
</feature>
<feature type="region of interest" description="Disordered" evidence="10">
    <location>
        <begin position="444"/>
        <end position="490"/>
    </location>
</feature>
<evidence type="ECO:0000256" key="4">
    <source>
        <dbReference type="ARBA" id="ARBA00023015"/>
    </source>
</evidence>
<dbReference type="Pfam" id="PF00072">
    <property type="entry name" value="Response_reg"/>
    <property type="match status" value="1"/>
</dbReference>
<keyword evidence="6" id="KW-0804">Transcription</keyword>
<dbReference type="GO" id="GO:0000160">
    <property type="term" value="P:phosphorelay signal transduction system"/>
    <property type="evidence" value="ECO:0007669"/>
    <property type="project" value="UniProtKB-KW"/>
</dbReference>
<keyword evidence="5" id="KW-0090">Biological rhythms</keyword>
<dbReference type="InterPro" id="IPR010402">
    <property type="entry name" value="CCT_domain"/>
</dbReference>
<dbReference type="PANTHER" id="PTHR43874:SF220">
    <property type="entry name" value="TWO-COMPONENT RESPONSE REGULATOR-LIKE APRR5"/>
    <property type="match status" value="1"/>
</dbReference>
<feature type="region of interest" description="Disordered" evidence="10">
    <location>
        <begin position="568"/>
        <end position="607"/>
    </location>
</feature>
<feature type="compositionally biased region" description="Polar residues" evidence="10">
    <location>
        <begin position="199"/>
        <end position="210"/>
    </location>
</feature>
<evidence type="ECO:0000256" key="7">
    <source>
        <dbReference type="ARBA" id="ARBA00023242"/>
    </source>
</evidence>
<dbReference type="GO" id="GO:0048511">
    <property type="term" value="P:rhythmic process"/>
    <property type="evidence" value="ECO:0007669"/>
    <property type="project" value="UniProtKB-KW"/>
</dbReference>
<evidence type="ECO:0000256" key="8">
    <source>
        <dbReference type="PROSITE-ProRule" id="PRU00169"/>
    </source>
</evidence>
<comment type="subcellular location">
    <subcellularLocation>
        <location evidence="1 9">Nucleus</location>
    </subcellularLocation>
</comment>
<dbReference type="InterPro" id="IPR011006">
    <property type="entry name" value="CheY-like_superfamily"/>
</dbReference>
<dbReference type="GO" id="GO:0005634">
    <property type="term" value="C:nucleus"/>
    <property type="evidence" value="ECO:0007669"/>
    <property type="project" value="UniProtKB-SubCell"/>
</dbReference>
<dbReference type="PANTHER" id="PTHR43874">
    <property type="entry name" value="TWO-COMPONENT RESPONSE REGULATOR"/>
    <property type="match status" value="1"/>
</dbReference>
<comment type="similarity">
    <text evidence="2">Belongs to the ARR-like family.</text>
</comment>
<proteinExistence type="inferred from homology"/>